<dbReference type="Proteomes" id="UP000193083">
    <property type="component" value="Unassembled WGS sequence"/>
</dbReference>
<dbReference type="AlphaFoldDB" id="A0A1X7PFU5"/>
<sequence length="176" mass="18713">MPIYAIDGKSPEFEERDSNFIAPDVTLIGNITIGRDVSVWFGTAIRGDNEKIRIGARSNVQEHAIMHSDPGYPLTIGEGCTIGHRAMLHGCTIGDNSLVGMGAIILNGAKIGRNCLVGAGALVTEGKEFPDNSLIVGSPAKAVRALDDAAADRLRTSAQHYVDNGKRFAKGLKKID</sequence>
<dbReference type="PANTHER" id="PTHR13061">
    <property type="entry name" value="DYNACTIN SUBUNIT P25"/>
    <property type="match status" value="1"/>
</dbReference>
<dbReference type="EMBL" id="FXBL01000004">
    <property type="protein sequence ID" value="SMH49659.1"/>
    <property type="molecule type" value="Genomic_DNA"/>
</dbReference>
<protein>
    <submittedName>
        <fullName evidence="1">Carbonic anhydrase or acetyltransferase, isoleucine patch superfamily</fullName>
    </submittedName>
</protein>
<gene>
    <name evidence="1" type="ORF">SAMN02982922_3970</name>
</gene>
<dbReference type="InterPro" id="IPR047324">
    <property type="entry name" value="LbH_gamma_CA-like"/>
</dbReference>
<proteinExistence type="predicted"/>
<dbReference type="CDD" id="cd04645">
    <property type="entry name" value="LbH_gamma_CA_like"/>
    <property type="match status" value="1"/>
</dbReference>
<accession>A0A1X7PFU5</accession>
<evidence type="ECO:0000313" key="1">
    <source>
        <dbReference type="EMBL" id="SMH49659.1"/>
    </source>
</evidence>
<dbReference type="Pfam" id="PF00132">
    <property type="entry name" value="Hexapep"/>
    <property type="match status" value="1"/>
</dbReference>
<evidence type="ECO:0000313" key="2">
    <source>
        <dbReference type="Proteomes" id="UP000193083"/>
    </source>
</evidence>
<dbReference type="Gene3D" id="2.160.10.10">
    <property type="entry name" value="Hexapeptide repeat proteins"/>
    <property type="match status" value="1"/>
</dbReference>
<dbReference type="RefSeq" id="WP_085465716.1">
    <property type="nucleotide sequence ID" value="NZ_FXBL01000004.1"/>
</dbReference>
<dbReference type="SUPFAM" id="SSF51161">
    <property type="entry name" value="Trimeric LpxA-like enzymes"/>
    <property type="match status" value="1"/>
</dbReference>
<dbReference type="GO" id="GO:0016740">
    <property type="term" value="F:transferase activity"/>
    <property type="evidence" value="ECO:0007669"/>
    <property type="project" value="UniProtKB-KW"/>
</dbReference>
<dbReference type="InterPro" id="IPR011004">
    <property type="entry name" value="Trimer_LpxA-like_sf"/>
</dbReference>
<dbReference type="OrthoDB" id="9803036at2"/>
<reference evidence="1 2" key="1">
    <citation type="submission" date="2017-04" db="EMBL/GenBank/DDBJ databases">
        <authorList>
            <person name="Afonso C.L."/>
            <person name="Miller P.J."/>
            <person name="Scott M.A."/>
            <person name="Spackman E."/>
            <person name="Goraichik I."/>
            <person name="Dimitrov K.M."/>
            <person name="Suarez D.L."/>
            <person name="Swayne D.E."/>
        </authorList>
    </citation>
    <scope>NUCLEOTIDE SEQUENCE [LARGE SCALE GENOMIC DNA]</scope>
    <source>
        <strain evidence="1 2">B5P</strain>
    </source>
</reference>
<keyword evidence="2" id="KW-1185">Reference proteome</keyword>
<organism evidence="1 2">
    <name type="scientific">Mesorhizobium australicum</name>
    <dbReference type="NCBI Taxonomy" id="536018"/>
    <lineage>
        <taxon>Bacteria</taxon>
        <taxon>Pseudomonadati</taxon>
        <taxon>Pseudomonadota</taxon>
        <taxon>Alphaproteobacteria</taxon>
        <taxon>Hyphomicrobiales</taxon>
        <taxon>Phyllobacteriaceae</taxon>
        <taxon>Mesorhizobium</taxon>
    </lineage>
</organism>
<dbReference type="InterPro" id="IPR050484">
    <property type="entry name" value="Transf_Hexapept/Carb_Anhydrase"/>
</dbReference>
<dbReference type="PANTHER" id="PTHR13061:SF29">
    <property type="entry name" value="GAMMA CARBONIC ANHYDRASE-LIKE 1, MITOCHONDRIAL-RELATED"/>
    <property type="match status" value="1"/>
</dbReference>
<keyword evidence="1" id="KW-0808">Transferase</keyword>
<dbReference type="InterPro" id="IPR001451">
    <property type="entry name" value="Hexapep"/>
</dbReference>
<name>A0A1X7PFU5_9HYPH</name>